<evidence type="ECO:0000256" key="1">
    <source>
        <dbReference type="ARBA" id="ARBA00022801"/>
    </source>
</evidence>
<dbReference type="InterPro" id="IPR008928">
    <property type="entry name" value="6-hairpin_glycosidase_sf"/>
</dbReference>
<keyword evidence="4" id="KW-1185">Reference proteome</keyword>
<dbReference type="OrthoDB" id="4138492at2759"/>
<reference evidence="4" key="1">
    <citation type="journal article" date="2014" name="Proc. Natl. Acad. Sci. U.S.A.">
        <title>Extensive sampling of basidiomycete genomes demonstrates inadequacy of the white-rot/brown-rot paradigm for wood decay fungi.</title>
        <authorList>
            <person name="Riley R."/>
            <person name="Salamov A.A."/>
            <person name="Brown D.W."/>
            <person name="Nagy L.G."/>
            <person name="Floudas D."/>
            <person name="Held B.W."/>
            <person name="Levasseur A."/>
            <person name="Lombard V."/>
            <person name="Morin E."/>
            <person name="Otillar R."/>
            <person name="Lindquist E.A."/>
            <person name="Sun H."/>
            <person name="LaButti K.M."/>
            <person name="Schmutz J."/>
            <person name="Jabbour D."/>
            <person name="Luo H."/>
            <person name="Baker S.E."/>
            <person name="Pisabarro A.G."/>
            <person name="Walton J.D."/>
            <person name="Blanchette R.A."/>
            <person name="Henrissat B."/>
            <person name="Martin F."/>
            <person name="Cullen D."/>
            <person name="Hibbett D.S."/>
            <person name="Grigoriev I.V."/>
        </authorList>
    </citation>
    <scope>NUCLEOTIDE SEQUENCE [LARGE SCALE GENOMIC DNA]</scope>
    <source>
        <strain evidence="4">MUCL 33604</strain>
    </source>
</reference>
<dbReference type="PANTHER" id="PTHR41814:SF1">
    <property type="entry name" value="CELLULASE"/>
    <property type="match status" value="1"/>
</dbReference>
<dbReference type="InParanoid" id="A0A067QJK9"/>
<sequence length="353" mass="37904">MFPYLLLCGFLLGHTLTAVVATSNSDEQALYESYSHMITNIKSAMLDSMRASWEQGTALGSIIELSYPQYSVFGDTPFISTGAIPISALHLALSAVVRQSSDGRLSQVIGDALDGAALDGASAGSGVLLGSFTDPLRSAYWANASKAQLDFLLYKAPRTSTGAISHRIDSKQYWADGVYMGPPFIAYYGAVTQNQTLLQLAYDNCRLYRDALLVPGPTGNLWAHIYSDDNKTFFDEGIWGTEILDGEFAALTPQNLVPDYLTGGSPFGDASSSAALSSVAYRASTLFPDHFPSNYTDVAARIRDAVIGGVDELGVLSPVVDPLSFGVVGVLSTEGQAFAGMMFSAWRDWICWD</sequence>
<feature type="chain" id="PRO_5001647646" evidence="2">
    <location>
        <begin position="22"/>
        <end position="353"/>
    </location>
</feature>
<dbReference type="Gene3D" id="1.50.10.10">
    <property type="match status" value="1"/>
</dbReference>
<evidence type="ECO:0000256" key="2">
    <source>
        <dbReference type="SAM" id="SignalP"/>
    </source>
</evidence>
<protein>
    <submittedName>
        <fullName evidence="3">Uncharacterized protein</fullName>
    </submittedName>
</protein>
<dbReference type="SUPFAM" id="SSF48208">
    <property type="entry name" value="Six-hairpin glycosidases"/>
    <property type="match status" value="1"/>
</dbReference>
<dbReference type="PANTHER" id="PTHR41814">
    <property type="entry name" value="EXPRESSED PROTEIN"/>
    <property type="match status" value="1"/>
</dbReference>
<dbReference type="EMBL" id="KL197711">
    <property type="protein sequence ID" value="KDQ62801.1"/>
    <property type="molecule type" value="Genomic_DNA"/>
</dbReference>
<dbReference type="Pfam" id="PF07470">
    <property type="entry name" value="Glyco_hydro_88"/>
    <property type="match status" value="1"/>
</dbReference>
<dbReference type="InterPro" id="IPR012341">
    <property type="entry name" value="6hp_glycosidase-like_sf"/>
</dbReference>
<accession>A0A067QJK9</accession>
<dbReference type="InterPro" id="IPR010905">
    <property type="entry name" value="Glyco_hydro_88"/>
</dbReference>
<dbReference type="GO" id="GO:0016787">
    <property type="term" value="F:hydrolase activity"/>
    <property type="evidence" value="ECO:0007669"/>
    <property type="project" value="UniProtKB-KW"/>
</dbReference>
<dbReference type="HOGENOM" id="CLU_037534_0_0_1"/>
<dbReference type="GO" id="GO:0005975">
    <property type="term" value="P:carbohydrate metabolic process"/>
    <property type="evidence" value="ECO:0007669"/>
    <property type="project" value="InterPro"/>
</dbReference>
<name>A0A067QJK9_9AGAM</name>
<keyword evidence="2" id="KW-0732">Signal</keyword>
<feature type="signal peptide" evidence="2">
    <location>
        <begin position="1"/>
        <end position="21"/>
    </location>
</feature>
<organism evidence="3 4">
    <name type="scientific">Jaapia argillacea MUCL 33604</name>
    <dbReference type="NCBI Taxonomy" id="933084"/>
    <lineage>
        <taxon>Eukaryota</taxon>
        <taxon>Fungi</taxon>
        <taxon>Dikarya</taxon>
        <taxon>Basidiomycota</taxon>
        <taxon>Agaricomycotina</taxon>
        <taxon>Agaricomycetes</taxon>
        <taxon>Agaricomycetidae</taxon>
        <taxon>Jaapiales</taxon>
        <taxon>Jaapiaceae</taxon>
        <taxon>Jaapia</taxon>
    </lineage>
</organism>
<gene>
    <name evidence="3" type="ORF">JAAARDRAFT_45012</name>
</gene>
<evidence type="ECO:0000313" key="3">
    <source>
        <dbReference type="EMBL" id="KDQ62801.1"/>
    </source>
</evidence>
<evidence type="ECO:0000313" key="4">
    <source>
        <dbReference type="Proteomes" id="UP000027265"/>
    </source>
</evidence>
<dbReference type="AlphaFoldDB" id="A0A067QJK9"/>
<dbReference type="Proteomes" id="UP000027265">
    <property type="component" value="Unassembled WGS sequence"/>
</dbReference>
<keyword evidence="1" id="KW-0378">Hydrolase</keyword>
<proteinExistence type="predicted"/>